<dbReference type="Proteomes" id="UP001165960">
    <property type="component" value="Unassembled WGS sequence"/>
</dbReference>
<reference evidence="1" key="1">
    <citation type="submission" date="2022-04" db="EMBL/GenBank/DDBJ databases">
        <title>Genome of the entomopathogenic fungus Entomophthora muscae.</title>
        <authorList>
            <person name="Elya C."/>
            <person name="Lovett B.R."/>
            <person name="Lee E."/>
            <person name="Macias A.M."/>
            <person name="Hajek A.E."/>
            <person name="De Bivort B.L."/>
            <person name="Kasson M.T."/>
            <person name="De Fine Licht H.H."/>
            <person name="Stajich J.E."/>
        </authorList>
    </citation>
    <scope>NUCLEOTIDE SEQUENCE</scope>
    <source>
        <strain evidence="1">Berkeley</strain>
    </source>
</reference>
<evidence type="ECO:0000313" key="1">
    <source>
        <dbReference type="EMBL" id="KAJ9082392.1"/>
    </source>
</evidence>
<keyword evidence="2" id="KW-1185">Reference proteome</keyword>
<protein>
    <submittedName>
        <fullName evidence="1">Uncharacterized protein</fullName>
    </submittedName>
</protein>
<dbReference type="EMBL" id="QTSX02001433">
    <property type="protein sequence ID" value="KAJ9082392.1"/>
    <property type="molecule type" value="Genomic_DNA"/>
</dbReference>
<proteinExistence type="predicted"/>
<comment type="caution">
    <text evidence="1">The sequence shown here is derived from an EMBL/GenBank/DDBJ whole genome shotgun (WGS) entry which is preliminary data.</text>
</comment>
<organism evidence="1 2">
    <name type="scientific">Entomophthora muscae</name>
    <dbReference type="NCBI Taxonomy" id="34485"/>
    <lineage>
        <taxon>Eukaryota</taxon>
        <taxon>Fungi</taxon>
        <taxon>Fungi incertae sedis</taxon>
        <taxon>Zoopagomycota</taxon>
        <taxon>Entomophthoromycotina</taxon>
        <taxon>Entomophthoromycetes</taxon>
        <taxon>Entomophthorales</taxon>
        <taxon>Entomophthoraceae</taxon>
        <taxon>Entomophthora</taxon>
    </lineage>
</organism>
<gene>
    <name evidence="1" type="ORF">DSO57_1004961</name>
</gene>
<sequence length="169" mass="18487">MKSSKNTLNLSYGFNPQNPEGCQPAGPVSRPPAFFGLKPDPNLTLVKLLRPNNLELPEPMPCLQKDPVIPANEIAGLASKPKITGAATAGESKKLSVECRPPRDDKSCNSKKEFKFFIPTQPVIDLPVWDATKGFQTLVDGTTWPEGDYKSFPMADGHTYTLGHQKVTH</sequence>
<evidence type="ECO:0000313" key="2">
    <source>
        <dbReference type="Proteomes" id="UP001165960"/>
    </source>
</evidence>
<accession>A0ACC2U6J1</accession>
<name>A0ACC2U6J1_9FUNG</name>